<evidence type="ECO:0000313" key="1">
    <source>
        <dbReference type="EMBL" id="MPC52588.1"/>
    </source>
</evidence>
<dbReference type="AlphaFoldDB" id="A0A5B7G624"/>
<dbReference type="Proteomes" id="UP000324222">
    <property type="component" value="Unassembled WGS sequence"/>
</dbReference>
<gene>
    <name evidence="1" type="ORF">E2C01_046459</name>
</gene>
<name>A0A5B7G624_PORTR</name>
<accession>A0A5B7G624</accession>
<reference evidence="1 2" key="1">
    <citation type="submission" date="2019-05" db="EMBL/GenBank/DDBJ databases">
        <title>Another draft genome of Portunus trituberculatus and its Hox gene families provides insights of decapod evolution.</title>
        <authorList>
            <person name="Jeong J.-H."/>
            <person name="Song I."/>
            <person name="Kim S."/>
            <person name="Choi T."/>
            <person name="Kim D."/>
            <person name="Ryu S."/>
            <person name="Kim W."/>
        </authorList>
    </citation>
    <scope>NUCLEOTIDE SEQUENCE [LARGE SCALE GENOMIC DNA]</scope>
    <source>
        <tissue evidence="1">Muscle</tissue>
    </source>
</reference>
<proteinExistence type="predicted"/>
<comment type="caution">
    <text evidence="1">The sequence shown here is derived from an EMBL/GenBank/DDBJ whole genome shotgun (WGS) entry which is preliminary data.</text>
</comment>
<evidence type="ECO:0000313" key="2">
    <source>
        <dbReference type="Proteomes" id="UP000324222"/>
    </source>
</evidence>
<protein>
    <submittedName>
        <fullName evidence="1">Uncharacterized protein</fullName>
    </submittedName>
</protein>
<organism evidence="1 2">
    <name type="scientific">Portunus trituberculatus</name>
    <name type="common">Swimming crab</name>
    <name type="synonym">Neptunus trituberculatus</name>
    <dbReference type="NCBI Taxonomy" id="210409"/>
    <lineage>
        <taxon>Eukaryota</taxon>
        <taxon>Metazoa</taxon>
        <taxon>Ecdysozoa</taxon>
        <taxon>Arthropoda</taxon>
        <taxon>Crustacea</taxon>
        <taxon>Multicrustacea</taxon>
        <taxon>Malacostraca</taxon>
        <taxon>Eumalacostraca</taxon>
        <taxon>Eucarida</taxon>
        <taxon>Decapoda</taxon>
        <taxon>Pleocyemata</taxon>
        <taxon>Brachyura</taxon>
        <taxon>Eubrachyura</taxon>
        <taxon>Portunoidea</taxon>
        <taxon>Portunidae</taxon>
        <taxon>Portuninae</taxon>
        <taxon>Portunus</taxon>
    </lineage>
</organism>
<sequence>MTITDSSLRIVRREEESNFEKDVVQKSADEPKLFYKFINGEMNKETIETIIKGGKAYQTAKEMNDNE</sequence>
<dbReference type="EMBL" id="VSRR010010996">
    <property type="protein sequence ID" value="MPC52588.1"/>
    <property type="molecule type" value="Genomic_DNA"/>
</dbReference>
<keyword evidence="2" id="KW-1185">Reference proteome</keyword>